<gene>
    <name evidence="1" type="ORF">V6N12_027689</name>
</gene>
<dbReference type="EMBL" id="JBBPBM010000008">
    <property type="protein sequence ID" value="KAK8571609.1"/>
    <property type="molecule type" value="Genomic_DNA"/>
</dbReference>
<dbReference type="InterPro" id="IPR044968">
    <property type="entry name" value="PRD1"/>
</dbReference>
<dbReference type="PANTHER" id="PTHR36379">
    <property type="entry name" value="PROTEIN PRD1"/>
    <property type="match status" value="1"/>
</dbReference>
<evidence type="ECO:0000313" key="1">
    <source>
        <dbReference type="EMBL" id="KAK8571609.1"/>
    </source>
</evidence>
<dbReference type="Proteomes" id="UP001472677">
    <property type="component" value="Unassembled WGS sequence"/>
</dbReference>
<sequence length="101" mass="11424">MAMSMAVPCLASKSFINHHKPAVHLTIALLKLEMNPACRKRMYNNGKEHITHKHARRSVTGSDGLAEVCEFLIQLMEYQSSPYTNSGNKRLSDEIEMFFAV</sequence>
<comment type="caution">
    <text evidence="1">The sequence shown here is derived from an EMBL/GenBank/DDBJ whole genome shotgun (WGS) entry which is preliminary data.</text>
</comment>
<proteinExistence type="predicted"/>
<evidence type="ECO:0000313" key="2">
    <source>
        <dbReference type="Proteomes" id="UP001472677"/>
    </source>
</evidence>
<protein>
    <submittedName>
        <fullName evidence="1">Uncharacterized protein</fullName>
    </submittedName>
</protein>
<organism evidence="1 2">
    <name type="scientific">Hibiscus sabdariffa</name>
    <name type="common">roselle</name>
    <dbReference type="NCBI Taxonomy" id="183260"/>
    <lineage>
        <taxon>Eukaryota</taxon>
        <taxon>Viridiplantae</taxon>
        <taxon>Streptophyta</taxon>
        <taxon>Embryophyta</taxon>
        <taxon>Tracheophyta</taxon>
        <taxon>Spermatophyta</taxon>
        <taxon>Magnoliopsida</taxon>
        <taxon>eudicotyledons</taxon>
        <taxon>Gunneridae</taxon>
        <taxon>Pentapetalae</taxon>
        <taxon>rosids</taxon>
        <taxon>malvids</taxon>
        <taxon>Malvales</taxon>
        <taxon>Malvaceae</taxon>
        <taxon>Malvoideae</taxon>
        <taxon>Hibiscus</taxon>
    </lineage>
</organism>
<reference evidence="1 2" key="1">
    <citation type="journal article" date="2024" name="G3 (Bethesda)">
        <title>Genome assembly of Hibiscus sabdariffa L. provides insights into metabolisms of medicinal natural products.</title>
        <authorList>
            <person name="Kim T."/>
        </authorList>
    </citation>
    <scope>NUCLEOTIDE SEQUENCE [LARGE SCALE GENOMIC DNA]</scope>
    <source>
        <strain evidence="1">TK-2024</strain>
        <tissue evidence="1">Old leaves</tissue>
    </source>
</reference>
<name>A0ABR2F3M3_9ROSI</name>
<dbReference type="PANTHER" id="PTHR36379:SF1">
    <property type="entry name" value="PUTATIVE RECOMBINATION INITIATION DEFECT 1-RELATED"/>
    <property type="match status" value="1"/>
</dbReference>
<accession>A0ABR2F3M3</accession>
<keyword evidence="2" id="KW-1185">Reference proteome</keyword>